<organism evidence="2 3">
    <name type="scientific">Ambispora leptoticha</name>
    <dbReference type="NCBI Taxonomy" id="144679"/>
    <lineage>
        <taxon>Eukaryota</taxon>
        <taxon>Fungi</taxon>
        <taxon>Fungi incertae sedis</taxon>
        <taxon>Mucoromycota</taxon>
        <taxon>Glomeromycotina</taxon>
        <taxon>Glomeromycetes</taxon>
        <taxon>Archaeosporales</taxon>
        <taxon>Ambisporaceae</taxon>
        <taxon>Ambispora</taxon>
    </lineage>
</organism>
<dbReference type="EMBL" id="CAJVPS010001630">
    <property type="protein sequence ID" value="CAG8545436.1"/>
    <property type="molecule type" value="Genomic_DNA"/>
</dbReference>
<dbReference type="Proteomes" id="UP000789508">
    <property type="component" value="Unassembled WGS sequence"/>
</dbReference>
<keyword evidence="3" id="KW-1185">Reference proteome</keyword>
<protein>
    <submittedName>
        <fullName evidence="2">1368_t:CDS:1</fullName>
    </submittedName>
</protein>
<feature type="region of interest" description="Disordered" evidence="1">
    <location>
        <begin position="1"/>
        <end position="24"/>
    </location>
</feature>
<sequence length="136" mass="15721">MSSLKKQQQIYKQQSQTSGGKFGPKMNLVVDNGDFEKKREPYMIRKVLKSTYFEKYEPSKTFIKAAIGIAKITNYFTSQSSIPSQSETIDLQFTDNSSESETENWLQIRAQNFKATPAKFKEFVEQELLVDIEITR</sequence>
<feature type="compositionally biased region" description="Low complexity" evidence="1">
    <location>
        <begin position="1"/>
        <end position="16"/>
    </location>
</feature>
<name>A0A9N9FLE9_9GLOM</name>
<dbReference type="AlphaFoldDB" id="A0A9N9FLE9"/>
<evidence type="ECO:0000313" key="3">
    <source>
        <dbReference type="Proteomes" id="UP000789508"/>
    </source>
</evidence>
<proteinExistence type="predicted"/>
<gene>
    <name evidence="2" type="ORF">ALEPTO_LOCUS5617</name>
</gene>
<comment type="caution">
    <text evidence="2">The sequence shown here is derived from an EMBL/GenBank/DDBJ whole genome shotgun (WGS) entry which is preliminary data.</text>
</comment>
<dbReference type="OrthoDB" id="2379098at2759"/>
<evidence type="ECO:0000256" key="1">
    <source>
        <dbReference type="SAM" id="MobiDB-lite"/>
    </source>
</evidence>
<evidence type="ECO:0000313" key="2">
    <source>
        <dbReference type="EMBL" id="CAG8545436.1"/>
    </source>
</evidence>
<reference evidence="2" key="1">
    <citation type="submission" date="2021-06" db="EMBL/GenBank/DDBJ databases">
        <authorList>
            <person name="Kallberg Y."/>
            <person name="Tangrot J."/>
            <person name="Rosling A."/>
        </authorList>
    </citation>
    <scope>NUCLEOTIDE SEQUENCE</scope>
    <source>
        <strain evidence="2">FL130A</strain>
    </source>
</reference>
<accession>A0A9N9FLE9</accession>